<dbReference type="EMBL" id="KF733443">
    <property type="protein sequence ID" value="AHI51213.1"/>
    <property type="molecule type" value="Genomic_DNA"/>
</dbReference>
<feature type="binding site" evidence="11">
    <location>
        <position position="372"/>
    </location>
    <ligand>
        <name>Mg(2+)</name>
        <dbReference type="ChEBI" id="CHEBI:18420"/>
        <note>shared with alpha subunit</note>
    </ligand>
</feature>
<keyword evidence="4 11" id="KW-0479">Metal-binding</keyword>
<dbReference type="InterPro" id="IPR005121">
    <property type="entry name" value="Fdx_antiC-bd"/>
</dbReference>
<evidence type="ECO:0000256" key="5">
    <source>
        <dbReference type="ARBA" id="ARBA00022741"/>
    </source>
</evidence>
<dbReference type="InterPro" id="IPR041616">
    <property type="entry name" value="PheRS_beta_core"/>
</dbReference>
<dbReference type="SUPFAM" id="SSF55681">
    <property type="entry name" value="Class II aaRS and biotin synthetases"/>
    <property type="match status" value="1"/>
</dbReference>
<dbReference type="SUPFAM" id="SSF54991">
    <property type="entry name" value="Anticodon-binding domain of PheRS"/>
    <property type="match status" value="1"/>
</dbReference>
<dbReference type="SMART" id="SM00896">
    <property type="entry name" value="FDX-ACB"/>
    <property type="match status" value="1"/>
</dbReference>
<evidence type="ECO:0000259" key="12">
    <source>
        <dbReference type="PROSITE" id="PS51447"/>
    </source>
</evidence>
<dbReference type="RefSeq" id="YP_009059308.1">
    <property type="nucleotide sequence ID" value="NC_024928.1"/>
</dbReference>
<dbReference type="Gene3D" id="3.50.40.10">
    <property type="entry name" value="Phenylalanyl-trna Synthetase, Chain B, domain 3"/>
    <property type="match status" value="1"/>
</dbReference>
<dbReference type="Pfam" id="PF03484">
    <property type="entry name" value="B5"/>
    <property type="match status" value="1"/>
</dbReference>
<dbReference type="EMBL" id="KF733443">
    <property type="protein sequence ID" value="AHI51255.1"/>
    <property type="molecule type" value="Genomic_DNA"/>
</dbReference>
<reference evidence="14" key="1">
    <citation type="journal article" date="2014" name="Genome Biol. Evol.">
        <title>Serial gene losses and foreign DNA underlie size and sequence variation in the plastid genomes of diatoms.</title>
        <authorList>
            <person name="Ruck E.C."/>
            <person name="Nakov T."/>
            <person name="Jansen R.K."/>
            <person name="Theriot E.C."/>
            <person name="Alverson A.J."/>
        </authorList>
    </citation>
    <scope>NUCLEOTIDE SEQUENCE</scope>
    <source>
        <strain evidence="14">Utex FD354</strain>
    </source>
</reference>
<dbReference type="InterPro" id="IPR004532">
    <property type="entry name" value="Phe-tRNA-ligase_IIc_bsu_bact"/>
</dbReference>
<dbReference type="Pfam" id="PF17759">
    <property type="entry name" value="tRNA_synthFbeta"/>
    <property type="match status" value="1"/>
</dbReference>
<dbReference type="GO" id="GO:0009507">
    <property type="term" value="C:chloroplast"/>
    <property type="evidence" value="ECO:0007669"/>
    <property type="project" value="UniProtKB-SubCell"/>
</dbReference>
<feature type="domain" description="FDX-ACB" evidence="12">
    <location>
        <begin position="612"/>
        <end position="705"/>
    </location>
</feature>
<dbReference type="InterPro" id="IPR036690">
    <property type="entry name" value="Fdx_antiC-bd_sf"/>
</dbReference>
<dbReference type="GO" id="GO:0006432">
    <property type="term" value="P:phenylalanyl-tRNA aminoacylation"/>
    <property type="evidence" value="ECO:0007669"/>
    <property type="project" value="UniProtKB-UniRule"/>
</dbReference>
<dbReference type="InterPro" id="IPR009061">
    <property type="entry name" value="DNA-bd_dom_put_sf"/>
</dbReference>
<evidence type="ECO:0000256" key="9">
    <source>
        <dbReference type="ARBA" id="ARBA00023146"/>
    </source>
</evidence>
<dbReference type="EC" id="6.1.1.20" evidence="11"/>
<comment type="subunit">
    <text evidence="2 11">Tetramer of two alpha and two beta subunits.</text>
</comment>
<evidence type="ECO:0000313" key="14">
    <source>
        <dbReference type="EMBL" id="AHI51255.1"/>
    </source>
</evidence>
<feature type="binding site" evidence="11">
    <location>
        <position position="375"/>
    </location>
    <ligand>
        <name>Mg(2+)</name>
        <dbReference type="ChEBI" id="CHEBI:18420"/>
        <note>shared with alpha subunit</note>
    </ligand>
</feature>
<dbReference type="GO" id="GO:0003723">
    <property type="term" value="F:RNA binding"/>
    <property type="evidence" value="ECO:0007669"/>
    <property type="project" value="InterPro"/>
</dbReference>
<comment type="subcellular location">
    <subcellularLocation>
        <location evidence="11">Plastid</location>
        <location evidence="11">Chloroplast</location>
    </subcellularLocation>
</comment>
<keyword evidence="8 11" id="KW-0648">Protein biosynthesis</keyword>
<dbReference type="GO" id="GO:0004826">
    <property type="term" value="F:phenylalanine-tRNA ligase activity"/>
    <property type="evidence" value="ECO:0007669"/>
    <property type="project" value="UniProtKB-UniRule"/>
</dbReference>
<keyword evidence="3 11" id="KW-0436">Ligase</keyword>
<dbReference type="GeneID" id="20465812"/>
<dbReference type="PANTHER" id="PTHR10947:SF0">
    <property type="entry name" value="PHENYLALANINE--TRNA LIGASE BETA SUBUNIT"/>
    <property type="match status" value="1"/>
</dbReference>
<dbReference type="SMART" id="SM00873">
    <property type="entry name" value="B3_4"/>
    <property type="match status" value="1"/>
</dbReference>
<dbReference type="RefSeq" id="YP_009059266.1">
    <property type="nucleotide sequence ID" value="NC_024928.1"/>
</dbReference>
<dbReference type="AlphaFoldDB" id="A0A023JEI5"/>
<feature type="domain" description="B5" evidence="13">
    <location>
        <begin position="300"/>
        <end position="388"/>
    </location>
</feature>
<dbReference type="HAMAP" id="MF_00283">
    <property type="entry name" value="Phe_tRNA_synth_beta1"/>
    <property type="match status" value="1"/>
</dbReference>
<dbReference type="NCBIfam" id="TIGR00472">
    <property type="entry name" value="pheT_bact"/>
    <property type="match status" value="1"/>
</dbReference>
<geneLocation type="chloroplast" evidence="14"/>
<evidence type="ECO:0000256" key="10">
    <source>
        <dbReference type="ARBA" id="ARBA00049255"/>
    </source>
</evidence>
<evidence type="ECO:0000256" key="6">
    <source>
        <dbReference type="ARBA" id="ARBA00022840"/>
    </source>
</evidence>
<dbReference type="SUPFAM" id="SSF56037">
    <property type="entry name" value="PheT/TilS domain"/>
    <property type="match status" value="1"/>
</dbReference>
<dbReference type="SMART" id="SM00874">
    <property type="entry name" value="B5"/>
    <property type="match status" value="1"/>
</dbReference>
<keyword evidence="7 11" id="KW-0460">Magnesium</keyword>
<dbReference type="PROSITE" id="PS51447">
    <property type="entry name" value="FDX_ACB"/>
    <property type="match status" value="1"/>
</dbReference>
<dbReference type="InterPro" id="IPR045864">
    <property type="entry name" value="aa-tRNA-synth_II/BPL/LPL"/>
</dbReference>
<dbReference type="GO" id="GO:0000287">
    <property type="term" value="F:magnesium ion binding"/>
    <property type="evidence" value="ECO:0007669"/>
    <property type="project" value="UniProtKB-UniRule"/>
</dbReference>
<dbReference type="Pfam" id="PF03483">
    <property type="entry name" value="B3_4"/>
    <property type="match status" value="1"/>
</dbReference>
<comment type="similarity">
    <text evidence="1 11">Belongs to the phenylalanyl-tRNA synthetase beta subunit family. Type 1 subfamily.</text>
</comment>
<dbReference type="PROSITE" id="PS51483">
    <property type="entry name" value="B5"/>
    <property type="match status" value="1"/>
</dbReference>
<evidence type="ECO:0000256" key="1">
    <source>
        <dbReference type="ARBA" id="ARBA00008653"/>
    </source>
</evidence>
<keyword evidence="6 11" id="KW-0067">ATP-binding</keyword>
<dbReference type="Gene3D" id="3.30.930.10">
    <property type="entry name" value="Bira Bifunctional Protein, Domain 2"/>
    <property type="match status" value="1"/>
</dbReference>
<sequence length="706" mass="81650">MQISLKWVNELVTIERTDLEYLIEKLTFGGFEVEEILQVEINNQKTISLDISATANRSDTLSIQGISTEIAALLNTPSKISKYSIKNLNWKEQIDSLCSFVANQNDYSRFLAITVENVTNFTIPEWLKQKLIYSGITPVNNLLDFQNYLLLETGYPFEFYDLDKIYSKLKTSKFNLIITNQKNDEEFFANNNLKYNLNSSILTVRANELPLSIAGIISNKDFCYSNTTKSLLIEASIFNSTKIRQQSRMLGLRTDRSARYEKSIKDSNLVESLYRLISLLKISNPNLTCKLHTVSQTFKQNLHPISLRYKTINEILGPVKESSNNGLTSITTDTITNYLDRLNFTYTFNNSKLIWKVDIPYLRSEDITREIDLIEEIGRLHGFNNFLTRLPKIKTIGIEDYSYQTRKRITSCLLNLGFTELIHYSLVNQTTFLNNSIPLINSLLNDCSNLRSSLLPNLLKTIQENLKQGNSSIEGFEYGHIFSGSSLPEFQEKEYIAGIFGSLKIKRTWSEAPKSLTWFEGKGKMEQFFKQLNILIYWKIYSSSKYSQLLHPYCTAELYLQNQTNLGVFGQIHPILAKKLNVSPELYLFEFDFEQIKNQIQTNKLSIYQEYSFYPKIVKDLSFIIHQNISFEEIREILYSNGTKFLVQINLLDEYRGNSIPENHTSLCLQLIFQSNEKTLQNKEVESTINNLQLLLTKKFNATIRL</sequence>
<dbReference type="InterPro" id="IPR005146">
    <property type="entry name" value="B3/B4_tRNA-bd"/>
</dbReference>
<evidence type="ECO:0000256" key="4">
    <source>
        <dbReference type="ARBA" id="ARBA00022723"/>
    </source>
</evidence>
<evidence type="ECO:0000256" key="11">
    <source>
        <dbReference type="HAMAP-Rule" id="MF_00283"/>
    </source>
</evidence>
<dbReference type="SUPFAM" id="SSF46955">
    <property type="entry name" value="Putative DNA-binding domain"/>
    <property type="match status" value="2"/>
</dbReference>
<evidence type="ECO:0000256" key="2">
    <source>
        <dbReference type="ARBA" id="ARBA00011209"/>
    </source>
</evidence>
<dbReference type="InterPro" id="IPR045060">
    <property type="entry name" value="Phe-tRNA-ligase_IIc_bsu"/>
</dbReference>
<dbReference type="GO" id="GO:0009328">
    <property type="term" value="C:phenylalanine-tRNA ligase complex"/>
    <property type="evidence" value="ECO:0007669"/>
    <property type="project" value="TreeGrafter"/>
</dbReference>
<dbReference type="Pfam" id="PF03147">
    <property type="entry name" value="FDX-ACB"/>
    <property type="match status" value="1"/>
</dbReference>
<keyword evidence="9 11" id="KW-0030">Aminoacyl-tRNA synthetase</keyword>
<dbReference type="InterPro" id="IPR005147">
    <property type="entry name" value="tRNA_synthase_B5-dom"/>
</dbReference>
<feature type="binding site" evidence="11">
    <location>
        <position position="366"/>
    </location>
    <ligand>
        <name>Mg(2+)</name>
        <dbReference type="ChEBI" id="CHEBI:18420"/>
        <note>shared with alpha subunit</note>
    </ligand>
</feature>
<organism evidence="14">
    <name type="scientific">Eunotia naegelii</name>
    <dbReference type="NCBI Taxonomy" id="1458866"/>
    <lineage>
        <taxon>Eukaryota</taxon>
        <taxon>Sar</taxon>
        <taxon>Stramenopiles</taxon>
        <taxon>Ochrophyta</taxon>
        <taxon>Bacillariophyta</taxon>
        <taxon>Bacillariophyceae</taxon>
        <taxon>Eunotiophycidae</taxon>
        <taxon>Eunotiales</taxon>
        <taxon>Eunotiaceae</taxon>
        <taxon>Eunotia</taxon>
    </lineage>
</organism>
<evidence type="ECO:0000256" key="8">
    <source>
        <dbReference type="ARBA" id="ARBA00022917"/>
    </source>
</evidence>
<evidence type="ECO:0000259" key="13">
    <source>
        <dbReference type="PROSITE" id="PS51483"/>
    </source>
</evidence>
<dbReference type="CDD" id="cd00769">
    <property type="entry name" value="PheRS_beta_core"/>
    <property type="match status" value="1"/>
</dbReference>
<dbReference type="Gene3D" id="3.30.56.10">
    <property type="match status" value="2"/>
</dbReference>
<dbReference type="Gene3D" id="3.30.70.380">
    <property type="entry name" value="Ferrodoxin-fold anticodon-binding domain"/>
    <property type="match status" value="1"/>
</dbReference>
<evidence type="ECO:0000256" key="7">
    <source>
        <dbReference type="ARBA" id="ARBA00022842"/>
    </source>
</evidence>
<feature type="binding site" evidence="11">
    <location>
        <position position="376"/>
    </location>
    <ligand>
        <name>Mg(2+)</name>
        <dbReference type="ChEBI" id="CHEBI:18420"/>
        <note>shared with alpha subunit</note>
    </ligand>
</feature>
<accession>A0A023JEI5</accession>
<dbReference type="PANTHER" id="PTHR10947">
    <property type="entry name" value="PHENYLALANYL-TRNA SYNTHETASE BETA CHAIN AND LEUCINE-RICH REPEAT-CONTAINING PROTEIN 47"/>
    <property type="match status" value="1"/>
</dbReference>
<evidence type="ECO:0000256" key="3">
    <source>
        <dbReference type="ARBA" id="ARBA00022598"/>
    </source>
</evidence>
<dbReference type="InterPro" id="IPR020825">
    <property type="entry name" value="Phe-tRNA_synthase-like_B3/B4"/>
</dbReference>
<dbReference type="GeneID" id="20465763"/>
<dbReference type="GO" id="GO:0005524">
    <property type="term" value="F:ATP binding"/>
    <property type="evidence" value="ECO:0007669"/>
    <property type="project" value="UniProtKB-UniRule"/>
</dbReference>
<keyword evidence="5 11" id="KW-0547">Nucleotide-binding</keyword>
<keyword evidence="14" id="KW-0150">Chloroplast</keyword>
<comment type="cofactor">
    <cofactor evidence="11">
        <name>Mg(2+)</name>
        <dbReference type="ChEBI" id="CHEBI:18420"/>
    </cofactor>
    <text evidence="11">Binds 2 magnesium ions per tetramer.</text>
</comment>
<gene>
    <name evidence="14" type="primary">syfB</name>
    <name evidence="11" type="synonym">pheT</name>
</gene>
<comment type="catalytic activity">
    <reaction evidence="10 11">
        <text>tRNA(Phe) + L-phenylalanine + ATP = L-phenylalanyl-tRNA(Phe) + AMP + diphosphate + H(+)</text>
        <dbReference type="Rhea" id="RHEA:19413"/>
        <dbReference type="Rhea" id="RHEA-COMP:9668"/>
        <dbReference type="Rhea" id="RHEA-COMP:9699"/>
        <dbReference type="ChEBI" id="CHEBI:15378"/>
        <dbReference type="ChEBI" id="CHEBI:30616"/>
        <dbReference type="ChEBI" id="CHEBI:33019"/>
        <dbReference type="ChEBI" id="CHEBI:58095"/>
        <dbReference type="ChEBI" id="CHEBI:78442"/>
        <dbReference type="ChEBI" id="CHEBI:78531"/>
        <dbReference type="ChEBI" id="CHEBI:456215"/>
        <dbReference type="EC" id="6.1.1.20"/>
    </reaction>
</comment>
<proteinExistence type="inferred from homology"/>
<name>A0A023JEI5_9STRA</name>
<keyword evidence="14" id="KW-0934">Plastid</keyword>
<protein>
    <recommendedName>
        <fullName evidence="11">Phenylalanine--tRNA ligase beta subunit, chloroplastic</fullName>
        <ecNumber evidence="11">6.1.1.20</ecNumber>
    </recommendedName>
    <alternativeName>
        <fullName evidence="11">Phenylalanyl-tRNA synthetase beta subunit</fullName>
        <shortName evidence="11">PheRS</shortName>
    </alternativeName>
</protein>